<gene>
    <name evidence="3" type="ORF">CLUP02_09421</name>
</gene>
<dbReference type="Proteomes" id="UP000830671">
    <property type="component" value="Chromosome 4"/>
</dbReference>
<dbReference type="AlphaFoldDB" id="A0A9Q8SUX6"/>
<dbReference type="FunFam" id="3.60.15.10:FF:000033">
    <property type="entry name" value="MBL fold metallo-hydrolase"/>
    <property type="match status" value="1"/>
</dbReference>
<dbReference type="InterPro" id="IPR036866">
    <property type="entry name" value="RibonucZ/Hydroxyglut_hydro"/>
</dbReference>
<dbReference type="InterPro" id="IPR044528">
    <property type="entry name" value="POD-like_MBL-fold"/>
</dbReference>
<dbReference type="EMBL" id="CP019476">
    <property type="protein sequence ID" value="UQC83925.1"/>
    <property type="molecule type" value="Genomic_DNA"/>
</dbReference>
<proteinExistence type="predicted"/>
<keyword evidence="1" id="KW-0479">Metal-binding</keyword>
<dbReference type="RefSeq" id="XP_049145543.1">
    <property type="nucleotide sequence ID" value="XM_049288399.1"/>
</dbReference>
<dbReference type="GO" id="GO:0070813">
    <property type="term" value="P:hydrogen sulfide metabolic process"/>
    <property type="evidence" value="ECO:0007669"/>
    <property type="project" value="TreeGrafter"/>
</dbReference>
<dbReference type="Pfam" id="PF00753">
    <property type="entry name" value="Lactamase_B"/>
    <property type="match status" value="1"/>
</dbReference>
<feature type="domain" description="Metallo-beta-lactamase" evidence="2">
    <location>
        <begin position="118"/>
        <end position="312"/>
    </location>
</feature>
<dbReference type="CDD" id="cd07724">
    <property type="entry name" value="POD-like_MBL-fold"/>
    <property type="match status" value="1"/>
</dbReference>
<protein>
    <submittedName>
        <fullName evidence="3">Metallo-beta-lactamase superfamily protein</fullName>
    </submittedName>
</protein>
<dbReference type="PANTHER" id="PTHR43084">
    <property type="entry name" value="PERSULFIDE DIOXYGENASE ETHE1"/>
    <property type="match status" value="1"/>
</dbReference>
<dbReference type="GO" id="GO:0006749">
    <property type="term" value="P:glutathione metabolic process"/>
    <property type="evidence" value="ECO:0007669"/>
    <property type="project" value="InterPro"/>
</dbReference>
<dbReference type="InterPro" id="IPR051682">
    <property type="entry name" value="Mito_Persulfide_Diox"/>
</dbReference>
<dbReference type="GeneID" id="73343409"/>
<dbReference type="Gene3D" id="3.60.15.10">
    <property type="entry name" value="Ribonuclease Z/Hydroxyacylglutathione hydrolase-like"/>
    <property type="match status" value="1"/>
</dbReference>
<evidence type="ECO:0000313" key="3">
    <source>
        <dbReference type="EMBL" id="UQC83925.1"/>
    </source>
</evidence>
<evidence type="ECO:0000313" key="4">
    <source>
        <dbReference type="Proteomes" id="UP000830671"/>
    </source>
</evidence>
<evidence type="ECO:0000259" key="2">
    <source>
        <dbReference type="SMART" id="SM00849"/>
    </source>
</evidence>
<dbReference type="PANTHER" id="PTHR43084:SF1">
    <property type="entry name" value="PERSULFIDE DIOXYGENASE ETHE1, MITOCHONDRIAL"/>
    <property type="match status" value="1"/>
</dbReference>
<dbReference type="GO" id="GO:0050313">
    <property type="term" value="F:sulfur dioxygenase activity"/>
    <property type="evidence" value="ECO:0007669"/>
    <property type="project" value="InterPro"/>
</dbReference>
<name>A0A9Q8SUX6_9PEZI</name>
<dbReference type="SUPFAM" id="SSF56281">
    <property type="entry name" value="Metallo-hydrolase/oxidoreductase"/>
    <property type="match status" value="1"/>
</dbReference>
<evidence type="ECO:0000256" key="1">
    <source>
        <dbReference type="ARBA" id="ARBA00022723"/>
    </source>
</evidence>
<dbReference type="InterPro" id="IPR001279">
    <property type="entry name" value="Metallo-B-lactamas"/>
</dbReference>
<keyword evidence="4" id="KW-1185">Reference proteome</keyword>
<accession>A0A9Q8SUX6</accession>
<dbReference type="GO" id="GO:0046872">
    <property type="term" value="F:metal ion binding"/>
    <property type="evidence" value="ECO:0007669"/>
    <property type="project" value="UniProtKB-KW"/>
</dbReference>
<dbReference type="KEGG" id="clup:CLUP02_09421"/>
<organism evidence="3 4">
    <name type="scientific">Colletotrichum lupini</name>
    <dbReference type="NCBI Taxonomy" id="145971"/>
    <lineage>
        <taxon>Eukaryota</taxon>
        <taxon>Fungi</taxon>
        <taxon>Dikarya</taxon>
        <taxon>Ascomycota</taxon>
        <taxon>Pezizomycotina</taxon>
        <taxon>Sordariomycetes</taxon>
        <taxon>Hypocreomycetidae</taxon>
        <taxon>Glomerellales</taxon>
        <taxon>Glomerellaceae</taxon>
        <taxon>Colletotrichum</taxon>
        <taxon>Colletotrichum acutatum species complex</taxon>
    </lineage>
</organism>
<dbReference type="SMART" id="SM00849">
    <property type="entry name" value="Lactamase_B"/>
    <property type="match status" value="1"/>
</dbReference>
<reference evidence="3" key="1">
    <citation type="journal article" date="2021" name="Mol. Plant Microbe Interact.">
        <title>Complete Genome Sequence of the Plant-Pathogenic Fungus Colletotrichum lupini.</title>
        <authorList>
            <person name="Baroncelli R."/>
            <person name="Pensec F."/>
            <person name="Da Lio D."/>
            <person name="Boufleur T."/>
            <person name="Vicente I."/>
            <person name="Sarrocco S."/>
            <person name="Picot A."/>
            <person name="Baraldi E."/>
            <person name="Sukno S."/>
            <person name="Thon M."/>
            <person name="Le Floch G."/>
        </authorList>
    </citation>
    <scope>NUCLEOTIDE SEQUENCE</scope>
    <source>
        <strain evidence="3">IMI 504893</strain>
    </source>
</reference>
<sequence length="432" mass="48252">MVADFIYNSPTGTGNRRVALHHCLQQLASPNPTRSLLYSLSRLTFEMTPMRAATRAVHPDAFPARRPAMLPSGGFATPLSKRRNISNAISQSGRYSYSTAPVDTTQPVIHDVFESRTGTWQYVVADPATKAAVIIDPVLDYDRTTQIITTSSADELLRLVKEKGYRVLRILETHAHADHLTAASYLQKRIAEEHGNRPQIGIGRRIGQVQDLFGQRYDVPSQERHGAFDKLFEDDESFSIGNLSATAIHLPGHTPDHLGYKIGDNVFCGDSLFHVDIGTARCDFPGGSANNLYHSGRRLLSLPDHVKVWTGHDYPPDDREGPVPWMTVSDHRKLNKHLRDGITEEEFVAQRKERDAKLGEPKLLHQSLQTNIRAGKLPQPTASGHRMLRVPMKLGDLQCYLRRLAPPEWAVLSVMGIRKLVAIIESLIPGYM</sequence>